<reference evidence="6 7" key="1">
    <citation type="submission" date="2018-01" db="EMBL/GenBank/DDBJ databases">
        <authorList>
            <person name="Fu G.-Y."/>
        </authorList>
    </citation>
    <scope>NUCLEOTIDE SEQUENCE [LARGE SCALE GENOMIC DNA]</scope>
    <source>
        <strain evidence="6 7">SY39</strain>
    </source>
</reference>
<dbReference type="RefSeq" id="WP_102246009.1">
    <property type="nucleotide sequence ID" value="NZ_CP025682.1"/>
</dbReference>
<dbReference type="AlphaFoldDB" id="A0A2I6S3W8"/>
<comment type="cofactor">
    <cofactor evidence="3">
        <name>[2Fe-2S] cluster</name>
        <dbReference type="ChEBI" id="CHEBI:190135"/>
    </cofactor>
</comment>
<dbReference type="PRINTS" id="PR00371">
    <property type="entry name" value="FPNCR"/>
</dbReference>
<dbReference type="InterPro" id="IPR006058">
    <property type="entry name" value="2Fe2S_fd_BS"/>
</dbReference>
<protein>
    <submittedName>
        <fullName evidence="6">CDP-6-deoxy-delta-3,4-glucoseen reductase</fullName>
    </submittedName>
</protein>
<evidence type="ECO:0000259" key="4">
    <source>
        <dbReference type="PROSITE" id="PS51085"/>
    </source>
</evidence>
<evidence type="ECO:0000256" key="1">
    <source>
        <dbReference type="ARBA" id="ARBA00001974"/>
    </source>
</evidence>
<dbReference type="PRINTS" id="PR00410">
    <property type="entry name" value="PHEHYDRXLASE"/>
</dbReference>
<feature type="domain" description="2Fe-2S ferredoxin-type" evidence="4">
    <location>
        <begin position="3"/>
        <end position="93"/>
    </location>
</feature>
<evidence type="ECO:0000259" key="5">
    <source>
        <dbReference type="PROSITE" id="PS51384"/>
    </source>
</evidence>
<dbReference type="Pfam" id="PF00175">
    <property type="entry name" value="NAD_binding_1"/>
    <property type="match status" value="1"/>
</dbReference>
<dbReference type="CDD" id="cd06189">
    <property type="entry name" value="flavin_oxioreductase"/>
    <property type="match status" value="1"/>
</dbReference>
<comment type="cofactor">
    <cofactor evidence="1">
        <name>FAD</name>
        <dbReference type="ChEBI" id="CHEBI:57692"/>
    </cofactor>
</comment>
<dbReference type="PANTHER" id="PTHR47354:SF5">
    <property type="entry name" value="PROTEIN RFBI"/>
    <property type="match status" value="1"/>
</dbReference>
<dbReference type="Gene3D" id="2.40.30.10">
    <property type="entry name" value="Translation factors"/>
    <property type="match status" value="1"/>
</dbReference>
<dbReference type="GO" id="GO:0016491">
    <property type="term" value="F:oxidoreductase activity"/>
    <property type="evidence" value="ECO:0007669"/>
    <property type="project" value="InterPro"/>
</dbReference>
<dbReference type="InterPro" id="IPR012675">
    <property type="entry name" value="Beta-grasp_dom_sf"/>
</dbReference>
<dbReference type="EMBL" id="CP025682">
    <property type="protein sequence ID" value="AUN93935.1"/>
    <property type="molecule type" value="Genomic_DNA"/>
</dbReference>
<dbReference type="Pfam" id="PF00970">
    <property type="entry name" value="FAD_binding_6"/>
    <property type="match status" value="1"/>
</dbReference>
<dbReference type="InterPro" id="IPR050415">
    <property type="entry name" value="MRET"/>
</dbReference>
<name>A0A2I6S3W8_9RHOO</name>
<dbReference type="InterPro" id="IPR036010">
    <property type="entry name" value="2Fe-2S_ferredoxin-like_sf"/>
</dbReference>
<sequence length="338" mass="36562">MSFRITLQPGGQHFDARADQTVLEAALAAGFIVPYGCRDGACGACKARIERGTIDQGSISEGALTPAEIASGQALLCQARACSDLEVTVRSITRAGAIAVKKLPCRVQSIERAASDVIVMHLKLPASDKFAFRAGQYIDFVLDEGRRRSFSIANAPAVDGHIEVHVRRIDGGRFTGRIFEQMKPREILRFEGPLGSFALSDDDSRPTILLAGGTGFAPIKSIVEDCIASGRRREFALYWGARTPDGLYMDELARRWASELPGFNYVPVVSDARAEDGWTGRTGLVHHALMADYSDLSAFEVYACGAPAMIDAARTDLVRRCALSSEAFFADAFTFAGN</sequence>
<keyword evidence="2" id="KW-0001">2Fe-2S</keyword>
<keyword evidence="2" id="KW-0411">Iron-sulfur</keyword>
<evidence type="ECO:0000256" key="2">
    <source>
        <dbReference type="ARBA" id="ARBA00022714"/>
    </source>
</evidence>
<evidence type="ECO:0000256" key="3">
    <source>
        <dbReference type="ARBA" id="ARBA00034078"/>
    </source>
</evidence>
<dbReference type="KEGG" id="atw:C0099_02620"/>
<dbReference type="SUPFAM" id="SSF63380">
    <property type="entry name" value="Riboflavin synthase domain-like"/>
    <property type="match status" value="1"/>
</dbReference>
<dbReference type="PROSITE" id="PS51085">
    <property type="entry name" value="2FE2S_FER_2"/>
    <property type="match status" value="1"/>
</dbReference>
<dbReference type="InterPro" id="IPR001709">
    <property type="entry name" value="Flavoprot_Pyr_Nucl_cyt_Rdtase"/>
</dbReference>
<dbReference type="InterPro" id="IPR017938">
    <property type="entry name" value="Riboflavin_synthase-like_b-brl"/>
</dbReference>
<evidence type="ECO:0000313" key="7">
    <source>
        <dbReference type="Proteomes" id="UP000242205"/>
    </source>
</evidence>
<dbReference type="SUPFAM" id="SSF54292">
    <property type="entry name" value="2Fe-2S ferredoxin-like"/>
    <property type="match status" value="1"/>
</dbReference>
<dbReference type="PROSITE" id="PS51384">
    <property type="entry name" value="FAD_FR"/>
    <property type="match status" value="1"/>
</dbReference>
<dbReference type="Gene3D" id="3.40.50.80">
    <property type="entry name" value="Nucleotide-binding domain of ferredoxin-NADP reductase (FNR) module"/>
    <property type="match status" value="1"/>
</dbReference>
<keyword evidence="7" id="KW-1185">Reference proteome</keyword>
<dbReference type="Pfam" id="PF00111">
    <property type="entry name" value="Fer2"/>
    <property type="match status" value="1"/>
</dbReference>
<accession>A0A2I6S3W8</accession>
<dbReference type="Proteomes" id="UP000242205">
    <property type="component" value="Chromosome"/>
</dbReference>
<feature type="domain" description="FAD-binding FR-type" evidence="5">
    <location>
        <begin position="100"/>
        <end position="200"/>
    </location>
</feature>
<proteinExistence type="predicted"/>
<dbReference type="PROSITE" id="PS00197">
    <property type="entry name" value="2FE2S_FER_1"/>
    <property type="match status" value="1"/>
</dbReference>
<dbReference type="InterPro" id="IPR008333">
    <property type="entry name" value="Cbr1-like_FAD-bd_dom"/>
</dbReference>
<gene>
    <name evidence="6" type="ORF">C0099_02620</name>
</gene>
<keyword evidence="2" id="KW-0479">Metal-binding</keyword>
<keyword evidence="2" id="KW-0408">Iron</keyword>
<dbReference type="PANTHER" id="PTHR47354">
    <property type="entry name" value="NADH OXIDOREDUCTASE HCR"/>
    <property type="match status" value="1"/>
</dbReference>
<dbReference type="Gene3D" id="3.10.20.30">
    <property type="match status" value="1"/>
</dbReference>
<dbReference type="SUPFAM" id="SSF52343">
    <property type="entry name" value="Ferredoxin reductase-like, C-terminal NADP-linked domain"/>
    <property type="match status" value="1"/>
</dbReference>
<organism evidence="6 7">
    <name type="scientific">Pseudazoarcus pumilus</name>
    <dbReference type="NCBI Taxonomy" id="2067960"/>
    <lineage>
        <taxon>Bacteria</taxon>
        <taxon>Pseudomonadati</taxon>
        <taxon>Pseudomonadota</taxon>
        <taxon>Betaproteobacteria</taxon>
        <taxon>Rhodocyclales</taxon>
        <taxon>Zoogloeaceae</taxon>
        <taxon>Pseudazoarcus</taxon>
    </lineage>
</organism>
<dbReference type="InterPro" id="IPR017927">
    <property type="entry name" value="FAD-bd_FR_type"/>
</dbReference>
<dbReference type="InterPro" id="IPR001433">
    <property type="entry name" value="OxRdtase_FAD/NAD-bd"/>
</dbReference>
<dbReference type="OrthoDB" id="9806195at2"/>
<dbReference type="CDD" id="cd00207">
    <property type="entry name" value="fer2"/>
    <property type="match status" value="1"/>
</dbReference>
<dbReference type="GO" id="GO:0051537">
    <property type="term" value="F:2 iron, 2 sulfur cluster binding"/>
    <property type="evidence" value="ECO:0007669"/>
    <property type="project" value="UniProtKB-KW"/>
</dbReference>
<dbReference type="InterPro" id="IPR001041">
    <property type="entry name" value="2Fe-2S_ferredoxin-type"/>
</dbReference>
<evidence type="ECO:0000313" key="6">
    <source>
        <dbReference type="EMBL" id="AUN93935.1"/>
    </source>
</evidence>
<dbReference type="InterPro" id="IPR039261">
    <property type="entry name" value="FNR_nucleotide-bd"/>
</dbReference>